<evidence type="ECO:0000313" key="9">
    <source>
        <dbReference type="Proteomes" id="UP000471082"/>
    </source>
</evidence>
<dbReference type="EMBL" id="JZUY01000038">
    <property type="protein sequence ID" value="KLC06081.1"/>
    <property type="molecule type" value="Genomic_DNA"/>
</dbReference>
<evidence type="ECO:0000259" key="3">
    <source>
        <dbReference type="Pfam" id="PF07992"/>
    </source>
</evidence>
<keyword evidence="2" id="KW-0560">Oxidoreductase</keyword>
<keyword evidence="7" id="KW-1185">Reference proteome</keyword>
<dbReference type="Gene3D" id="3.50.50.60">
    <property type="entry name" value="FAD/NAD(P)-binding domain"/>
    <property type="match status" value="2"/>
</dbReference>
<dbReference type="EMBL" id="JAAGYU010000014">
    <property type="protein sequence ID" value="NEL75622.1"/>
    <property type="molecule type" value="Genomic_DNA"/>
</dbReference>
<keyword evidence="1" id="KW-0285">Flavoprotein</keyword>
<evidence type="ECO:0000256" key="2">
    <source>
        <dbReference type="ARBA" id="ARBA00023002"/>
    </source>
</evidence>
<dbReference type="Proteomes" id="UP000289372">
    <property type="component" value="Unassembled WGS sequence"/>
</dbReference>
<protein>
    <submittedName>
        <fullName evidence="5">NAD(P)/FAD-dependent oxidoreductase</fullName>
    </submittedName>
    <submittedName>
        <fullName evidence="4">Thioredoxin reductase</fullName>
    </submittedName>
</protein>
<feature type="domain" description="FAD/NAD(P)-binding" evidence="3">
    <location>
        <begin position="4"/>
        <end position="278"/>
    </location>
</feature>
<evidence type="ECO:0000313" key="5">
    <source>
        <dbReference type="EMBL" id="NEL75622.1"/>
    </source>
</evidence>
<dbReference type="InterPro" id="IPR036188">
    <property type="entry name" value="FAD/NAD-bd_sf"/>
</dbReference>
<name>A0A0G8YGD6_XANPE</name>
<reference evidence="6 8" key="2">
    <citation type="submission" date="2018-02" db="EMBL/GenBank/DDBJ databases">
        <title>Characterization of Xanthomonas diversity in transplant houses and field plants.</title>
        <authorList>
            <person name="Abrahamian P."/>
            <person name="Timilsina S."/>
            <person name="Minsavage G.V."/>
            <person name="Goss E.M."/>
            <person name="Jones J.B."/>
            <person name="Vallad G.E."/>
        </authorList>
    </citation>
    <scope>NUCLEOTIDE SEQUENCE [LARGE SCALE GENOMIC DNA]</scope>
    <source>
        <strain evidence="6 8">GEV2132</strain>
    </source>
</reference>
<proteinExistence type="predicted"/>
<sequence>MQHEVIIIGGSYAGLSAALQLARARRRVLLVDSGRRRNRFAETSHGLLGRDGASPARIADEARAQVLSYASVQWADGEVVQVRGQADAFEVVFADGSVHATRRLILAMGVVDRLPALAGLAERWGRQVFVCPYCHGYELQQGRIGVIATSALAAHQAAMLPDWGPTWLFLNDTLVPDESQRAQLETRAVHVVTGAVAALQGEGDALELVLHDGQRFALDGVFITTQTEISPLVRQLGCATSEGPFGRLLAVDAMQATTVPGVFACGDIANPAASVVLAAAGGAMAGVATHRSLIFGLGS</sequence>
<comment type="caution">
    <text evidence="5">The sequence shown here is derived from an EMBL/GenBank/DDBJ whole genome shotgun (WGS) entry which is preliminary data.</text>
</comment>
<evidence type="ECO:0000313" key="4">
    <source>
        <dbReference type="EMBL" id="KLC06081.1"/>
    </source>
</evidence>
<dbReference type="InterPro" id="IPR050097">
    <property type="entry name" value="Ferredoxin-NADP_redctase_2"/>
</dbReference>
<dbReference type="Pfam" id="PF07992">
    <property type="entry name" value="Pyr_redox_2"/>
    <property type="match status" value="1"/>
</dbReference>
<dbReference type="PRINTS" id="PR00368">
    <property type="entry name" value="FADPNR"/>
</dbReference>
<dbReference type="PANTHER" id="PTHR48105">
    <property type="entry name" value="THIOREDOXIN REDUCTASE 1-RELATED-RELATED"/>
    <property type="match status" value="1"/>
</dbReference>
<dbReference type="AlphaFoldDB" id="A0A0G8YGD6"/>
<evidence type="ECO:0000313" key="7">
    <source>
        <dbReference type="Proteomes" id="UP000035369"/>
    </source>
</evidence>
<dbReference type="SUPFAM" id="SSF51905">
    <property type="entry name" value="FAD/NAD(P)-binding domain"/>
    <property type="match status" value="1"/>
</dbReference>
<dbReference type="GO" id="GO:0016491">
    <property type="term" value="F:oxidoreductase activity"/>
    <property type="evidence" value="ECO:0007669"/>
    <property type="project" value="UniProtKB-KW"/>
</dbReference>
<organism evidence="5 9">
    <name type="scientific">Xanthomonas perforans</name>
    <dbReference type="NCBI Taxonomy" id="442694"/>
    <lineage>
        <taxon>Bacteria</taxon>
        <taxon>Pseudomonadati</taxon>
        <taxon>Pseudomonadota</taxon>
        <taxon>Gammaproteobacteria</taxon>
        <taxon>Lysobacterales</taxon>
        <taxon>Lysobacteraceae</taxon>
        <taxon>Xanthomonas</taxon>
    </lineage>
</organism>
<reference evidence="5 9" key="3">
    <citation type="submission" date="2019-11" db="EMBL/GenBank/DDBJ databases">
        <title>Genome-resolved metagenomics to study the prevalence of co-infection and intraspecific heterogeneity among plant pathogen metapopulations.</title>
        <authorList>
            <person name="Newberry E."/>
            <person name="Bhandari R."/>
            <person name="Kemble J."/>
            <person name="Sikora E."/>
            <person name="Potnis N."/>
        </authorList>
    </citation>
    <scope>NUCLEOTIDE SEQUENCE [LARGE SCALE GENOMIC DNA]</scope>
    <source>
        <strain evidence="5">Xp_Tom_Tuscaloosa_18b</strain>
    </source>
</reference>
<reference evidence="4 7" key="1">
    <citation type="submission" date="2015-02" db="EMBL/GenBank/DDBJ databases">
        <title>Whole genome sequencing of multiple isolates of three species of pepper and tomato-infecting xanthomonads reveals genetic diversity in field strains and pinpoints effectors responsible for host specificity.</title>
        <authorList>
            <person name="Schwartz A."/>
            <person name="Dahlbeck D."/>
            <person name="Staskawicz B."/>
            <person name="Bart R."/>
            <person name="Potnis N."/>
            <person name="Minsavage G."/>
            <person name="Timilsina S."/>
            <person name="Goss E."/>
            <person name="Jones J."/>
            <person name="Vallad G."/>
            <person name="Barak J."/>
            <person name="Miller S."/>
            <person name="Ritchie D."/>
            <person name="Martins J.Jr."/>
            <person name="Patane J.S."/>
            <person name="Setubal J.C."/>
        </authorList>
    </citation>
    <scope>NUCLEOTIDE SEQUENCE [LARGE SCALE GENOMIC DNA]</scope>
    <source>
        <strain evidence="4 7">Xp3-15</strain>
    </source>
</reference>
<dbReference type="RefSeq" id="WP_008577560.1">
    <property type="nucleotide sequence ID" value="NZ_CP018475.1"/>
</dbReference>
<dbReference type="GeneID" id="61777513"/>
<evidence type="ECO:0000313" key="6">
    <source>
        <dbReference type="EMBL" id="RXD55590.1"/>
    </source>
</evidence>
<dbReference type="InterPro" id="IPR023753">
    <property type="entry name" value="FAD/NAD-binding_dom"/>
</dbReference>
<evidence type="ECO:0000313" key="8">
    <source>
        <dbReference type="Proteomes" id="UP000289372"/>
    </source>
</evidence>
<dbReference type="KEGG" id="xpe:BJD13_13755"/>
<gene>
    <name evidence="6" type="ORF">DB769_05635</name>
    <name evidence="5" type="ORF">G3W61_05010</name>
    <name evidence="4" type="ORF">XP315_09695</name>
</gene>
<accession>A0A0G8YGD6</accession>
<evidence type="ECO:0000256" key="1">
    <source>
        <dbReference type="ARBA" id="ARBA00022630"/>
    </source>
</evidence>
<dbReference type="Proteomes" id="UP000035369">
    <property type="component" value="Unassembled WGS sequence"/>
</dbReference>
<dbReference type="Proteomes" id="UP000471082">
    <property type="component" value="Unassembled WGS sequence"/>
</dbReference>
<dbReference type="EMBL" id="PUUL01000029">
    <property type="protein sequence ID" value="RXD55590.1"/>
    <property type="molecule type" value="Genomic_DNA"/>
</dbReference>
<dbReference type="PRINTS" id="PR00469">
    <property type="entry name" value="PNDRDTASEII"/>
</dbReference>